<dbReference type="InterPro" id="IPR045865">
    <property type="entry name" value="ACT-like_dom_sf"/>
</dbReference>
<evidence type="ECO:0000256" key="10">
    <source>
        <dbReference type="ARBA" id="ARBA00023136"/>
    </source>
</evidence>
<name>A0A3G9GCF7_9NEIS</name>
<proteinExistence type="inferred from homology"/>
<dbReference type="InterPro" id="IPR003439">
    <property type="entry name" value="ABC_transporter-like_ATP-bd"/>
</dbReference>
<dbReference type="EMBL" id="AP018823">
    <property type="protein sequence ID" value="BBF85135.1"/>
    <property type="molecule type" value="Genomic_DNA"/>
</dbReference>
<evidence type="ECO:0000256" key="7">
    <source>
        <dbReference type="ARBA" id="ARBA00022840"/>
    </source>
</evidence>
<keyword evidence="9" id="KW-0029">Amino-acid transport</keyword>
<evidence type="ECO:0000256" key="1">
    <source>
        <dbReference type="ARBA" id="ARBA00002579"/>
    </source>
</evidence>
<organism evidence="12 13">
    <name type="scientific">Aquitalea magnusonii</name>
    <dbReference type="NCBI Taxonomy" id="332411"/>
    <lineage>
        <taxon>Bacteria</taxon>
        <taxon>Pseudomonadati</taxon>
        <taxon>Pseudomonadota</taxon>
        <taxon>Betaproteobacteria</taxon>
        <taxon>Neisseriales</taxon>
        <taxon>Chromobacteriaceae</taxon>
        <taxon>Aquitalea</taxon>
    </lineage>
</organism>
<dbReference type="GO" id="GO:0005524">
    <property type="term" value="F:ATP binding"/>
    <property type="evidence" value="ECO:0007669"/>
    <property type="project" value="UniProtKB-KW"/>
</dbReference>
<keyword evidence="4" id="KW-0813">Transport</keyword>
<keyword evidence="5" id="KW-1003">Cell membrane</keyword>
<keyword evidence="6" id="KW-0547">Nucleotide-binding</keyword>
<protein>
    <recommendedName>
        <fullName evidence="3">Cell division ATP-binding protein FtsE</fullName>
    </recommendedName>
</protein>
<dbReference type="Gene3D" id="3.40.50.300">
    <property type="entry name" value="P-loop containing nucleotide triphosphate hydrolases"/>
    <property type="match status" value="1"/>
</dbReference>
<gene>
    <name evidence="12" type="ORF">DLM_1516</name>
</gene>
<keyword evidence="13" id="KW-1185">Reference proteome</keyword>
<dbReference type="Proteomes" id="UP000198290">
    <property type="component" value="Chromosome"/>
</dbReference>
<comment type="function">
    <text evidence="1">Part of the ABC transporter FtsEX involved in cellular division. Important for assembly or stability of the septal ring.</text>
</comment>
<dbReference type="OrthoDB" id="9802264at2"/>
<dbReference type="GO" id="GO:0016887">
    <property type="term" value="F:ATP hydrolysis activity"/>
    <property type="evidence" value="ECO:0007669"/>
    <property type="project" value="InterPro"/>
</dbReference>
<dbReference type="FunFam" id="3.40.50.300:FF:000056">
    <property type="entry name" value="Cell division ATP-binding protein FtsE"/>
    <property type="match status" value="1"/>
</dbReference>
<sequence length="376" mass="40033">MNALAEAIRPEVEQGPALWQREVKPAGEALVSFRQVGRQFQAGGRSVQALQDVSFDIQRGEIFGIIGRSGAGKSTLLRTINRLESPGSGQVLVAGKDLSGLNEAQLAQARRGIGMIFQHFNLLSSRTVAQNIGLPLKIAGLPQAEIDARVDSLLQLVGLEGKRDVYPARLSGGQKQRVGIARALVHQPELLLCDEATSALDPETTQSILALLRDINRQLKVTVVLITHEMAVIREVCDRVAVLEAGKVVELGPVWQVFGAPQADATRALLASLNHELPADVAGRIVAEPASAQSELLLDVRLDGVSGQDPALGPLVAALGPATRLLHGGVERIQGRAQGRLVLACAPQSRNRLGDLARQLAIPAGNIRILGYVDHA</sequence>
<evidence type="ECO:0000313" key="12">
    <source>
        <dbReference type="EMBL" id="BBF85135.1"/>
    </source>
</evidence>
<comment type="similarity">
    <text evidence="2">Belongs to the ABC transporter superfamily.</text>
</comment>
<dbReference type="InterPro" id="IPR017871">
    <property type="entry name" value="ABC_transporter-like_CS"/>
</dbReference>
<dbReference type="SMART" id="SM00382">
    <property type="entry name" value="AAA"/>
    <property type="match status" value="1"/>
</dbReference>
<dbReference type="RefSeq" id="WP_089084190.1">
    <property type="nucleotide sequence ID" value="NZ_AP018823.1"/>
</dbReference>
<dbReference type="KEGG" id="amah:DLM_1516"/>
<feature type="domain" description="ABC transporter" evidence="11">
    <location>
        <begin position="31"/>
        <end position="270"/>
    </location>
</feature>
<dbReference type="SUPFAM" id="SSF55021">
    <property type="entry name" value="ACT-like"/>
    <property type="match status" value="1"/>
</dbReference>
<dbReference type="GO" id="GO:0006865">
    <property type="term" value="P:amino acid transport"/>
    <property type="evidence" value="ECO:0007669"/>
    <property type="project" value="UniProtKB-KW"/>
</dbReference>
<dbReference type="InterPro" id="IPR003593">
    <property type="entry name" value="AAA+_ATPase"/>
</dbReference>
<evidence type="ECO:0000256" key="3">
    <source>
        <dbReference type="ARBA" id="ARBA00020019"/>
    </source>
</evidence>
<reference evidence="13" key="3">
    <citation type="journal article" date="2017" name="Plant Physiol. Biochem.">
        <title>Differential oxidative and antioxidative response of duckweed Lemna minor toward plant growth promoting/inhibiting bacteria.</title>
        <authorList>
            <person name="Ishizawa H."/>
            <person name="Kuroda M."/>
            <person name="Morikawa M."/>
            <person name="Ike M."/>
        </authorList>
    </citation>
    <scope>NUCLEOTIDE SEQUENCE [LARGE SCALE GENOMIC DNA]</scope>
    <source>
        <strain evidence="13">H3</strain>
    </source>
</reference>
<dbReference type="PANTHER" id="PTHR43166">
    <property type="entry name" value="AMINO ACID IMPORT ATP-BINDING PROTEIN"/>
    <property type="match status" value="1"/>
</dbReference>
<keyword evidence="10" id="KW-0472">Membrane</keyword>
<dbReference type="STRING" id="332411.VI06_16045"/>
<keyword evidence="8" id="KW-1278">Translocase</keyword>
<dbReference type="GO" id="GO:0005886">
    <property type="term" value="C:plasma membrane"/>
    <property type="evidence" value="ECO:0007669"/>
    <property type="project" value="UniProtKB-ARBA"/>
</dbReference>
<dbReference type="SUPFAM" id="SSF52540">
    <property type="entry name" value="P-loop containing nucleoside triphosphate hydrolases"/>
    <property type="match status" value="1"/>
</dbReference>
<evidence type="ECO:0000259" key="11">
    <source>
        <dbReference type="PROSITE" id="PS50893"/>
    </source>
</evidence>
<dbReference type="AlphaFoldDB" id="A0A3G9GCF7"/>
<dbReference type="Pfam" id="PF00005">
    <property type="entry name" value="ABC_tran"/>
    <property type="match status" value="1"/>
</dbReference>
<evidence type="ECO:0000256" key="2">
    <source>
        <dbReference type="ARBA" id="ARBA00005417"/>
    </source>
</evidence>
<evidence type="ECO:0000256" key="4">
    <source>
        <dbReference type="ARBA" id="ARBA00022448"/>
    </source>
</evidence>
<evidence type="ECO:0000256" key="5">
    <source>
        <dbReference type="ARBA" id="ARBA00022475"/>
    </source>
</evidence>
<keyword evidence="7 12" id="KW-0067">ATP-binding</keyword>
<accession>A0A3G9GCF7</accession>
<dbReference type="InterPro" id="IPR050086">
    <property type="entry name" value="MetN_ABC_transporter-like"/>
</dbReference>
<reference evidence="13" key="1">
    <citation type="journal article" date="2017" name="Biotechnol. Biofuels">
        <title>Evaluation of environmental bacterial communities as a factor affecting the growth of duckweed Lemna minor.</title>
        <authorList>
            <person name="Ishizawa H."/>
            <person name="Kuroda M."/>
            <person name="Morikawa M."/>
            <person name="Ike M."/>
        </authorList>
    </citation>
    <scope>NUCLEOTIDE SEQUENCE [LARGE SCALE GENOMIC DNA]</scope>
    <source>
        <strain evidence="13">H3</strain>
    </source>
</reference>
<dbReference type="CDD" id="cd03258">
    <property type="entry name" value="ABC_MetN_methionine_transporter"/>
    <property type="match status" value="1"/>
</dbReference>
<dbReference type="PROSITE" id="PS00211">
    <property type="entry name" value="ABC_TRANSPORTER_1"/>
    <property type="match status" value="1"/>
</dbReference>
<reference evidence="12 13" key="2">
    <citation type="journal article" date="2017" name="Genome Announc.">
        <title>Draft genome sequence of Aquitalea magnusonii strain H3, a plant growth-promoting bacterium of duckweed Lemna minor.</title>
        <authorList>
            <person name="Ishizawa H."/>
            <person name="Kuroda M."/>
            <person name="Ike M."/>
        </authorList>
    </citation>
    <scope>NUCLEOTIDE SEQUENCE [LARGE SCALE GENOMIC DNA]</scope>
    <source>
        <strain evidence="12 13">H3</strain>
    </source>
</reference>
<dbReference type="InterPro" id="IPR027417">
    <property type="entry name" value="P-loop_NTPase"/>
</dbReference>
<evidence type="ECO:0000256" key="9">
    <source>
        <dbReference type="ARBA" id="ARBA00022970"/>
    </source>
</evidence>
<dbReference type="PANTHER" id="PTHR43166:SF30">
    <property type="entry name" value="METHIONINE IMPORT ATP-BINDING PROTEIN METN"/>
    <property type="match status" value="1"/>
</dbReference>
<evidence type="ECO:0000313" key="13">
    <source>
        <dbReference type="Proteomes" id="UP000198290"/>
    </source>
</evidence>
<evidence type="ECO:0000256" key="6">
    <source>
        <dbReference type="ARBA" id="ARBA00022741"/>
    </source>
</evidence>
<evidence type="ECO:0000256" key="8">
    <source>
        <dbReference type="ARBA" id="ARBA00022967"/>
    </source>
</evidence>
<dbReference type="PROSITE" id="PS50893">
    <property type="entry name" value="ABC_TRANSPORTER_2"/>
    <property type="match status" value="1"/>
</dbReference>
<dbReference type="InterPro" id="IPR041701">
    <property type="entry name" value="MetN_ABC"/>
</dbReference>